<dbReference type="AlphaFoldDB" id="A0A8S9T0W9"/>
<evidence type="ECO:0000313" key="7">
    <source>
        <dbReference type="EMBL" id="KAF3885344.1"/>
    </source>
</evidence>
<dbReference type="PROSITE" id="PS50109">
    <property type="entry name" value="HIS_KIN"/>
    <property type="match status" value="1"/>
</dbReference>
<dbReference type="SMART" id="SM00387">
    <property type="entry name" value="HATPase_c"/>
    <property type="match status" value="1"/>
</dbReference>
<dbReference type="Pfam" id="PF02518">
    <property type="entry name" value="HATPase_c"/>
    <property type="match status" value="1"/>
</dbReference>
<dbReference type="SMART" id="SM00388">
    <property type="entry name" value="HisKA"/>
    <property type="match status" value="1"/>
</dbReference>
<keyword evidence="8" id="KW-1185">Reference proteome</keyword>
<dbReference type="InterPro" id="IPR029016">
    <property type="entry name" value="GAF-like_dom_sf"/>
</dbReference>
<evidence type="ECO:0000259" key="6">
    <source>
        <dbReference type="PROSITE" id="PS50109"/>
    </source>
</evidence>
<reference evidence="7" key="1">
    <citation type="journal article" date="2015" name="Genome Announc.">
        <title>Draft Genome Sequence of Tolypothrix boutellei Strain VB521301.</title>
        <authorList>
            <person name="Chandrababunaidu M.M."/>
            <person name="Singh D."/>
            <person name="Sen D."/>
            <person name="Bhan S."/>
            <person name="Das S."/>
            <person name="Gupta A."/>
            <person name="Adhikary S.P."/>
            <person name="Tripathy S."/>
        </authorList>
    </citation>
    <scope>NUCLEOTIDE SEQUENCE</scope>
    <source>
        <strain evidence="7">VB521301</strain>
    </source>
</reference>
<comment type="caution">
    <text evidence="7">The sequence shown here is derived from an EMBL/GenBank/DDBJ whole genome shotgun (WGS) entry which is preliminary data.</text>
</comment>
<dbReference type="CDD" id="cd00082">
    <property type="entry name" value="HisKA"/>
    <property type="match status" value="1"/>
</dbReference>
<dbReference type="SUPFAM" id="SSF47384">
    <property type="entry name" value="Homodimeric domain of signal transducing histidine kinase"/>
    <property type="match status" value="1"/>
</dbReference>
<dbReference type="SMART" id="SM00065">
    <property type="entry name" value="GAF"/>
    <property type="match status" value="1"/>
</dbReference>
<feature type="domain" description="Histidine kinase" evidence="6">
    <location>
        <begin position="184"/>
        <end position="400"/>
    </location>
</feature>
<dbReference type="InterPro" id="IPR036097">
    <property type="entry name" value="HisK_dim/P_sf"/>
</dbReference>
<dbReference type="InterPro" id="IPR005467">
    <property type="entry name" value="His_kinase_dom"/>
</dbReference>
<keyword evidence="5" id="KW-0902">Two-component regulatory system</keyword>
<dbReference type="InterPro" id="IPR003594">
    <property type="entry name" value="HATPase_dom"/>
</dbReference>
<dbReference type="RefSeq" id="WP_050046313.1">
    <property type="nucleotide sequence ID" value="NZ_JHEG04000001.1"/>
</dbReference>
<accession>A0A8S9T0W9</accession>
<keyword evidence="3" id="KW-0597">Phosphoprotein</keyword>
<dbReference type="Gene3D" id="1.10.287.130">
    <property type="match status" value="1"/>
</dbReference>
<evidence type="ECO:0000256" key="2">
    <source>
        <dbReference type="ARBA" id="ARBA00012438"/>
    </source>
</evidence>
<dbReference type="SUPFAM" id="SSF55874">
    <property type="entry name" value="ATPase domain of HSP90 chaperone/DNA topoisomerase II/histidine kinase"/>
    <property type="match status" value="1"/>
</dbReference>
<dbReference type="InterPro" id="IPR036890">
    <property type="entry name" value="HATPase_C_sf"/>
</dbReference>
<evidence type="ECO:0000256" key="1">
    <source>
        <dbReference type="ARBA" id="ARBA00000085"/>
    </source>
</evidence>
<comment type="catalytic activity">
    <reaction evidence="1">
        <text>ATP + protein L-histidine = ADP + protein N-phospho-L-histidine.</text>
        <dbReference type="EC" id="2.7.13.3"/>
    </reaction>
</comment>
<dbReference type="GO" id="GO:0000155">
    <property type="term" value="F:phosphorelay sensor kinase activity"/>
    <property type="evidence" value="ECO:0007669"/>
    <property type="project" value="InterPro"/>
</dbReference>
<dbReference type="PANTHER" id="PTHR43102:SF2">
    <property type="entry name" value="GAF DOMAIN-CONTAINING PROTEIN"/>
    <property type="match status" value="1"/>
</dbReference>
<dbReference type="PANTHER" id="PTHR43102">
    <property type="entry name" value="SLR1143 PROTEIN"/>
    <property type="match status" value="1"/>
</dbReference>
<keyword evidence="4 7" id="KW-0808">Transferase</keyword>
<dbReference type="InterPro" id="IPR003018">
    <property type="entry name" value="GAF"/>
</dbReference>
<evidence type="ECO:0000313" key="8">
    <source>
        <dbReference type="Proteomes" id="UP000029738"/>
    </source>
</evidence>
<keyword evidence="4 7" id="KW-0418">Kinase</keyword>
<evidence type="ECO:0000256" key="3">
    <source>
        <dbReference type="ARBA" id="ARBA00022553"/>
    </source>
</evidence>
<gene>
    <name evidence="7" type="ORF">DA73_0400007630</name>
</gene>
<dbReference type="Pfam" id="PF01590">
    <property type="entry name" value="GAF"/>
    <property type="match status" value="1"/>
</dbReference>
<dbReference type="SUPFAM" id="SSF55781">
    <property type="entry name" value="GAF domain-like"/>
    <property type="match status" value="1"/>
</dbReference>
<dbReference type="InterPro" id="IPR003661">
    <property type="entry name" value="HisK_dim/P_dom"/>
</dbReference>
<dbReference type="Proteomes" id="UP000029738">
    <property type="component" value="Unassembled WGS sequence"/>
</dbReference>
<name>A0A8S9T0W9_9CYAN</name>
<evidence type="ECO:0000256" key="4">
    <source>
        <dbReference type="ARBA" id="ARBA00022777"/>
    </source>
</evidence>
<reference evidence="7" key="2">
    <citation type="submission" date="2019-11" db="EMBL/GenBank/DDBJ databases">
        <title>Improved Assembly of Tolypothrix boutellei genome.</title>
        <authorList>
            <person name="Sarangi A.N."/>
            <person name="Mukherjee M."/>
            <person name="Ghosh S."/>
            <person name="Singh D."/>
            <person name="Das A."/>
            <person name="Kant S."/>
            <person name="Prusty A."/>
            <person name="Tripathy S."/>
        </authorList>
    </citation>
    <scope>NUCLEOTIDE SEQUENCE</scope>
    <source>
        <strain evidence="7">VB521301</strain>
    </source>
</reference>
<organism evidence="7 8">
    <name type="scientific">Tolypothrix bouteillei VB521301</name>
    <dbReference type="NCBI Taxonomy" id="1479485"/>
    <lineage>
        <taxon>Bacteria</taxon>
        <taxon>Bacillati</taxon>
        <taxon>Cyanobacteriota</taxon>
        <taxon>Cyanophyceae</taxon>
        <taxon>Nostocales</taxon>
        <taxon>Tolypothrichaceae</taxon>
        <taxon>Tolypothrix</taxon>
    </lineage>
</organism>
<proteinExistence type="predicted"/>
<evidence type="ECO:0000256" key="5">
    <source>
        <dbReference type="ARBA" id="ARBA00023012"/>
    </source>
</evidence>
<dbReference type="PRINTS" id="PR00344">
    <property type="entry name" value="BCTRLSENSOR"/>
</dbReference>
<dbReference type="EC" id="2.7.13.3" evidence="2"/>
<dbReference type="Gene3D" id="3.30.565.10">
    <property type="entry name" value="Histidine kinase-like ATPase, C-terminal domain"/>
    <property type="match status" value="1"/>
</dbReference>
<dbReference type="Gene3D" id="3.30.450.40">
    <property type="match status" value="1"/>
</dbReference>
<protein>
    <recommendedName>
        <fullName evidence="2">histidine kinase</fullName>
        <ecNumber evidence="2">2.7.13.3</ecNumber>
    </recommendedName>
</protein>
<dbReference type="OrthoDB" id="505225at2"/>
<dbReference type="EMBL" id="JHEG04000001">
    <property type="protein sequence ID" value="KAF3885344.1"/>
    <property type="molecule type" value="Genomic_DNA"/>
</dbReference>
<sequence>MASTLPYNELQRLAALRQYQILDTAREVAFDDLTRLAAQICNTPIALITLVDEYRQWFKAKIGLDVDSTLRKVSFCTHAILQPNDILIVPDTWLDSRFATNPLVTSAPHIRFYAGAPLITPEGYALGTLCVIDRVPRELSLEQVEALRALSHQVIAQLELRRNTDILTRISTLNRQQIEDLICAFSHDLRTPLLGTRSILRSMLGGAFGPISDLLRDVLEDYCQTNEDLLKLVEALIDISRYKTNVAQNLNWEILNWEKIFVGAIAESHIIAKQKCEITYNISPSLPIVCGDEIEIQRVVENLLDNAIKVSFADKQVILDIVPLGVNEVKISVRDKGQGMTPQERERVFHRLTQGRGRLSRSGPALYLCRQIVEAHRGNIGVESNLDGGSTFWFTLPVTEERSRLEGRNSFI</sequence>
<dbReference type="InterPro" id="IPR004358">
    <property type="entry name" value="Sig_transdc_His_kin-like_C"/>
</dbReference>